<accession>A0A2N9JG22</accession>
<keyword evidence="2" id="KW-0813">Transport</keyword>
<dbReference type="PANTHER" id="PTHR23513:SF11">
    <property type="entry name" value="STAPHYLOFERRIN A TRANSPORTER"/>
    <property type="match status" value="1"/>
</dbReference>
<feature type="transmembrane region" description="Helical" evidence="7">
    <location>
        <begin position="55"/>
        <end position="77"/>
    </location>
</feature>
<keyword evidence="4 7" id="KW-0812">Transmembrane</keyword>
<feature type="transmembrane region" description="Helical" evidence="7">
    <location>
        <begin position="297"/>
        <end position="315"/>
    </location>
</feature>
<feature type="transmembrane region" description="Helical" evidence="7">
    <location>
        <begin position="381"/>
        <end position="404"/>
    </location>
</feature>
<protein>
    <submittedName>
        <fullName evidence="9">YkuC-like MFS-type transporter</fullName>
    </submittedName>
</protein>
<feature type="transmembrane region" description="Helical" evidence="7">
    <location>
        <begin position="264"/>
        <end position="285"/>
    </location>
</feature>
<feature type="transmembrane region" description="Helical" evidence="7">
    <location>
        <begin position="234"/>
        <end position="252"/>
    </location>
</feature>
<evidence type="ECO:0000256" key="5">
    <source>
        <dbReference type="ARBA" id="ARBA00022989"/>
    </source>
</evidence>
<feature type="transmembrane region" description="Helical" evidence="7">
    <location>
        <begin position="321"/>
        <end position="343"/>
    </location>
</feature>
<evidence type="ECO:0000256" key="2">
    <source>
        <dbReference type="ARBA" id="ARBA00022448"/>
    </source>
</evidence>
<evidence type="ECO:0000259" key="8">
    <source>
        <dbReference type="PROSITE" id="PS50850"/>
    </source>
</evidence>
<feature type="transmembrane region" description="Helical" evidence="7">
    <location>
        <begin position="23"/>
        <end position="49"/>
    </location>
</feature>
<name>A0A2N9JG22_9ACTN</name>
<dbReference type="AlphaFoldDB" id="A0A2N9JG22"/>
<feature type="transmembrane region" description="Helical" evidence="7">
    <location>
        <begin position="157"/>
        <end position="178"/>
    </location>
</feature>
<keyword evidence="5 7" id="KW-1133">Transmembrane helix</keyword>
<evidence type="ECO:0000256" key="7">
    <source>
        <dbReference type="SAM" id="Phobius"/>
    </source>
</evidence>
<dbReference type="PANTHER" id="PTHR23513">
    <property type="entry name" value="INTEGRAL MEMBRANE EFFLUX PROTEIN-RELATED"/>
    <property type="match status" value="1"/>
</dbReference>
<feature type="transmembrane region" description="Helical" evidence="7">
    <location>
        <begin position="89"/>
        <end position="109"/>
    </location>
</feature>
<dbReference type="InterPro" id="IPR020846">
    <property type="entry name" value="MFS_dom"/>
</dbReference>
<feature type="transmembrane region" description="Helical" evidence="7">
    <location>
        <begin position="115"/>
        <end position="136"/>
    </location>
</feature>
<evidence type="ECO:0000256" key="1">
    <source>
        <dbReference type="ARBA" id="ARBA00004651"/>
    </source>
</evidence>
<reference evidence="9 10" key="1">
    <citation type="submission" date="2018-02" db="EMBL/GenBank/DDBJ databases">
        <authorList>
            <person name="Cohen D.B."/>
            <person name="Kent A.D."/>
        </authorList>
    </citation>
    <scope>NUCLEOTIDE SEQUENCE [LARGE SCALE GENOMIC DNA]</scope>
    <source>
        <strain evidence="9">1</strain>
    </source>
</reference>
<dbReference type="InterPro" id="IPR010290">
    <property type="entry name" value="TM_effector"/>
</dbReference>
<feature type="transmembrane region" description="Helical" evidence="7">
    <location>
        <begin position="184"/>
        <end position="201"/>
    </location>
</feature>
<sequence length="545" mass="58351">MSQAPTDQPAESSSVFAPLRNRVFAWLWVGVVASSIGTFAQTVGAQWLFIQDPSAATIVSLVAAANALPVMLLALPAGVISDAFDRRQLMIGIQLYAISIAVLLAVLAWTGSLSAPLLLAFTFLIGSGLALQLPTWQPLMTELVPRSQIAAATRLDMINVNVARAAGPAIAGALIAAWGVPPVFAFNACCTVILLAALLAWRRPSMVSTQRERFLPALRAGARYVRHEPHVRTILLRVVLFVAPATALWALLPLIANQQLAAGASGYGIMFGALGVGATLGALTLGHVKHRVSSNTILTAAAVIYGLAFGLIMLAPGLWVAVPLLIVAGYCWTATIATLNAELQLFLPGWVRARALAIYLMTFTGSQVIASPVWGQVTQHWGLGLAVTVAAALVVVAGVGAIGLRIPESAQLDRTPLAYWAESPIDIDPASDTGPVQVMVEYQIAPDRVTEWLAAMDAMRRSRLRSGAVRWELYRVAESTDGFIEVFTVASWAEHERQHTERLTADDQAIEQHAFSFATTRPVGRHLVPPTLAFRPSRADERPPE</sequence>
<comment type="subcellular location">
    <subcellularLocation>
        <location evidence="1">Cell membrane</location>
        <topology evidence="1">Multi-pass membrane protein</topology>
    </subcellularLocation>
</comment>
<dbReference type="OrthoDB" id="9775268at2"/>
<dbReference type="Gene3D" id="1.20.1250.20">
    <property type="entry name" value="MFS general substrate transporter like domains"/>
    <property type="match status" value="1"/>
</dbReference>
<feature type="transmembrane region" description="Helical" evidence="7">
    <location>
        <begin position="355"/>
        <end position="375"/>
    </location>
</feature>
<organism evidence="9 10">
    <name type="scientific">Micropruina glycogenica</name>
    <dbReference type="NCBI Taxonomy" id="75385"/>
    <lineage>
        <taxon>Bacteria</taxon>
        <taxon>Bacillati</taxon>
        <taxon>Actinomycetota</taxon>
        <taxon>Actinomycetes</taxon>
        <taxon>Propionibacteriales</taxon>
        <taxon>Nocardioidaceae</taxon>
        <taxon>Micropruina</taxon>
    </lineage>
</organism>
<keyword evidence="10" id="KW-1185">Reference proteome</keyword>
<keyword evidence="3" id="KW-1003">Cell membrane</keyword>
<evidence type="ECO:0000256" key="3">
    <source>
        <dbReference type="ARBA" id="ARBA00022475"/>
    </source>
</evidence>
<dbReference type="EMBL" id="LT985188">
    <property type="protein sequence ID" value="SPD86468.1"/>
    <property type="molecule type" value="Genomic_DNA"/>
</dbReference>
<proteinExistence type="predicted"/>
<dbReference type="PROSITE" id="PS50850">
    <property type="entry name" value="MFS"/>
    <property type="match status" value="1"/>
</dbReference>
<dbReference type="Proteomes" id="UP000238164">
    <property type="component" value="Chromosome 1"/>
</dbReference>
<dbReference type="InterPro" id="IPR036259">
    <property type="entry name" value="MFS_trans_sf"/>
</dbReference>
<dbReference type="Pfam" id="PF05977">
    <property type="entry name" value="MFS_3"/>
    <property type="match status" value="1"/>
</dbReference>
<dbReference type="KEGG" id="mgg:MPLG2_1432"/>
<keyword evidence="6 7" id="KW-0472">Membrane</keyword>
<gene>
    <name evidence="9" type="ORF">MPLG2_1432</name>
</gene>
<dbReference type="RefSeq" id="WP_105185439.1">
    <property type="nucleotide sequence ID" value="NZ_BAAAGO010000033.1"/>
</dbReference>
<dbReference type="GO" id="GO:0022857">
    <property type="term" value="F:transmembrane transporter activity"/>
    <property type="evidence" value="ECO:0007669"/>
    <property type="project" value="InterPro"/>
</dbReference>
<feature type="domain" description="Major facilitator superfamily (MFS) profile" evidence="8">
    <location>
        <begin position="14"/>
        <end position="410"/>
    </location>
</feature>
<evidence type="ECO:0000256" key="6">
    <source>
        <dbReference type="ARBA" id="ARBA00023136"/>
    </source>
</evidence>
<dbReference type="GO" id="GO:0005886">
    <property type="term" value="C:plasma membrane"/>
    <property type="evidence" value="ECO:0007669"/>
    <property type="project" value="UniProtKB-SubCell"/>
</dbReference>
<dbReference type="SUPFAM" id="SSF103473">
    <property type="entry name" value="MFS general substrate transporter"/>
    <property type="match status" value="1"/>
</dbReference>
<evidence type="ECO:0000313" key="9">
    <source>
        <dbReference type="EMBL" id="SPD86468.1"/>
    </source>
</evidence>
<evidence type="ECO:0000313" key="10">
    <source>
        <dbReference type="Proteomes" id="UP000238164"/>
    </source>
</evidence>
<evidence type="ECO:0000256" key="4">
    <source>
        <dbReference type="ARBA" id="ARBA00022692"/>
    </source>
</evidence>
<dbReference type="CDD" id="cd06173">
    <property type="entry name" value="MFS_MefA_like"/>
    <property type="match status" value="1"/>
</dbReference>